<gene>
    <name evidence="1" type="ORF">ACFQGH_11745</name>
</gene>
<dbReference type="SUPFAM" id="SSF111331">
    <property type="entry name" value="NAD kinase/diacylglycerol kinase-like"/>
    <property type="match status" value="1"/>
</dbReference>
<evidence type="ECO:0000313" key="2">
    <source>
        <dbReference type="Proteomes" id="UP001596312"/>
    </source>
</evidence>
<dbReference type="EMBL" id="JBHSXQ010000003">
    <property type="protein sequence ID" value="MFC6905863.1"/>
    <property type="molecule type" value="Genomic_DNA"/>
</dbReference>
<name>A0ABD5V2U5_9EURY</name>
<dbReference type="Pfam" id="PF01513">
    <property type="entry name" value="NAD_kinase"/>
    <property type="match status" value="1"/>
</dbReference>
<keyword evidence="1" id="KW-0808">Transferase</keyword>
<accession>A0ABD5V2U5</accession>
<protein>
    <submittedName>
        <fullName evidence="1">NAD(+)/NADH kinase</fullName>
    </submittedName>
</protein>
<dbReference type="InterPro" id="IPR039065">
    <property type="entry name" value="AcoX-like"/>
</dbReference>
<keyword evidence="1" id="KW-0418">Kinase</keyword>
<dbReference type="PANTHER" id="PTHR40697:SF3">
    <property type="entry name" value="ACETOIN CATABOLISM PROTEIN X"/>
    <property type="match status" value="1"/>
</dbReference>
<sequence>MGDRSRIGLIVNPSAGRDIRRLTGGATVVDNYAKRRVAECVLQGLGVVDEPPVAMLMPDTAGIAASAAEEVPDASTELLDLPVEGTAADTRRAAEHFREVADAIVVLGGDGTSRDTALECGDVPLLSVSTGTNNVVPTAVDGTVAGAAAALVATGAVDAEAVTTHHGMVEARTASGESITGLASVELSNRSFIGTRATLDPADLAGGIVSRANPADIGLSSVAGAFEALAPDEPDAVGLRLVDAEAAPRTAKAIVAPRMVAELGIEACRRLSPGEVMTADVAEGVLGADGERELEIVDETVEFRTISDGPRLVSFEAVFEEAARSGLLEGG</sequence>
<dbReference type="AlphaFoldDB" id="A0ABD5V2U5"/>
<organism evidence="1 2">
    <name type="scientific">Halalkalicoccus tibetensis</name>
    <dbReference type="NCBI Taxonomy" id="175632"/>
    <lineage>
        <taxon>Archaea</taxon>
        <taxon>Methanobacteriati</taxon>
        <taxon>Methanobacteriota</taxon>
        <taxon>Stenosarchaea group</taxon>
        <taxon>Halobacteria</taxon>
        <taxon>Halobacteriales</taxon>
        <taxon>Halococcaceae</taxon>
        <taxon>Halalkalicoccus</taxon>
    </lineage>
</organism>
<dbReference type="RefSeq" id="WP_340604393.1">
    <property type="nucleotide sequence ID" value="NZ_JBBMXV010000003.1"/>
</dbReference>
<keyword evidence="2" id="KW-1185">Reference proteome</keyword>
<proteinExistence type="predicted"/>
<comment type="caution">
    <text evidence="1">The sequence shown here is derived from an EMBL/GenBank/DDBJ whole genome shotgun (WGS) entry which is preliminary data.</text>
</comment>
<dbReference type="InterPro" id="IPR002504">
    <property type="entry name" value="NADK"/>
</dbReference>
<dbReference type="Proteomes" id="UP001596312">
    <property type="component" value="Unassembled WGS sequence"/>
</dbReference>
<reference evidence="1 2" key="1">
    <citation type="journal article" date="2019" name="Int. J. Syst. Evol. Microbiol.">
        <title>The Global Catalogue of Microorganisms (GCM) 10K type strain sequencing project: providing services to taxonomists for standard genome sequencing and annotation.</title>
        <authorList>
            <consortium name="The Broad Institute Genomics Platform"/>
            <consortium name="The Broad Institute Genome Sequencing Center for Infectious Disease"/>
            <person name="Wu L."/>
            <person name="Ma J."/>
        </authorList>
    </citation>
    <scope>NUCLEOTIDE SEQUENCE [LARGE SCALE GENOMIC DNA]</scope>
    <source>
        <strain evidence="1 2">CGMCC 1.3240</strain>
    </source>
</reference>
<dbReference type="PANTHER" id="PTHR40697">
    <property type="entry name" value="ACETOIN CATABOLISM PROTEIN X"/>
    <property type="match status" value="1"/>
</dbReference>
<evidence type="ECO:0000313" key="1">
    <source>
        <dbReference type="EMBL" id="MFC6905863.1"/>
    </source>
</evidence>
<dbReference type="InterPro" id="IPR016064">
    <property type="entry name" value="NAD/diacylglycerol_kinase_sf"/>
</dbReference>
<dbReference type="GO" id="GO:0016301">
    <property type="term" value="F:kinase activity"/>
    <property type="evidence" value="ECO:0007669"/>
    <property type="project" value="UniProtKB-KW"/>
</dbReference>